<feature type="compositionally biased region" description="Low complexity" evidence="2">
    <location>
        <begin position="762"/>
        <end position="781"/>
    </location>
</feature>
<dbReference type="GO" id="GO:0015074">
    <property type="term" value="P:DNA integration"/>
    <property type="evidence" value="ECO:0007669"/>
    <property type="project" value="InterPro"/>
</dbReference>
<dbReference type="Pfam" id="PF00665">
    <property type="entry name" value="rve"/>
    <property type="match status" value="1"/>
</dbReference>
<dbReference type="Pfam" id="PF13976">
    <property type="entry name" value="gag_pre-integrs"/>
    <property type="match status" value="1"/>
</dbReference>
<dbReference type="CDD" id="cd09272">
    <property type="entry name" value="RNase_HI_RT_Ty1"/>
    <property type="match status" value="1"/>
</dbReference>
<dbReference type="GO" id="GO:0003676">
    <property type="term" value="F:nucleic acid binding"/>
    <property type="evidence" value="ECO:0007669"/>
    <property type="project" value="InterPro"/>
</dbReference>
<dbReference type="EMBL" id="CM003605">
    <property type="protein sequence ID" value="KYP70921.1"/>
    <property type="molecule type" value="Genomic_DNA"/>
</dbReference>
<keyword evidence="1" id="KW-0064">Aspartyl protease</keyword>
<reference evidence="4 5" key="1">
    <citation type="journal article" date="2012" name="Nat. Biotechnol.">
        <title>Draft genome sequence of pigeonpea (Cajanus cajan), an orphan legume crop of resource-poor farmers.</title>
        <authorList>
            <person name="Varshney R.K."/>
            <person name="Chen W."/>
            <person name="Li Y."/>
            <person name="Bharti A.K."/>
            <person name="Saxena R.K."/>
            <person name="Schlueter J.A."/>
            <person name="Donoghue M.T."/>
            <person name="Azam S."/>
            <person name="Fan G."/>
            <person name="Whaley A.M."/>
            <person name="Farmer A.D."/>
            <person name="Sheridan J."/>
            <person name="Iwata A."/>
            <person name="Tuteja R."/>
            <person name="Penmetsa R.V."/>
            <person name="Wu W."/>
            <person name="Upadhyaya H.D."/>
            <person name="Yang S.P."/>
            <person name="Shah T."/>
            <person name="Saxena K.B."/>
            <person name="Michael T."/>
            <person name="McCombie W.R."/>
            <person name="Yang B."/>
            <person name="Zhang G."/>
            <person name="Yang H."/>
            <person name="Wang J."/>
            <person name="Spillane C."/>
            <person name="Cook D.R."/>
            <person name="May G.D."/>
            <person name="Xu X."/>
            <person name="Jackson S.A."/>
        </authorList>
    </citation>
    <scope>NUCLEOTIDE SEQUENCE [LARGE SCALE GENOMIC DNA]</scope>
    <source>
        <strain evidence="5">cv. Asha</strain>
    </source>
</reference>
<name>A0A151TV92_CAJCA</name>
<dbReference type="PROSITE" id="PS50994">
    <property type="entry name" value="INTEGRASE"/>
    <property type="match status" value="1"/>
</dbReference>
<dbReference type="Pfam" id="PF14244">
    <property type="entry name" value="Retrotran_gag_3"/>
    <property type="match status" value="1"/>
</dbReference>
<dbReference type="PANTHER" id="PTHR11439:SF498">
    <property type="entry name" value="DNAK FAMILY PROTEIN"/>
    <property type="match status" value="1"/>
</dbReference>
<feature type="region of interest" description="Disordered" evidence="2">
    <location>
        <begin position="753"/>
        <end position="791"/>
    </location>
</feature>
<dbReference type="Gene3D" id="3.30.420.10">
    <property type="entry name" value="Ribonuclease H-like superfamily/Ribonuclease H"/>
    <property type="match status" value="1"/>
</dbReference>
<dbReference type="SUPFAM" id="SSF53098">
    <property type="entry name" value="Ribonuclease H-like"/>
    <property type="match status" value="1"/>
</dbReference>
<gene>
    <name evidence="4" type="ORF">KK1_010162</name>
</gene>
<evidence type="ECO:0000256" key="1">
    <source>
        <dbReference type="ARBA" id="ARBA00022750"/>
    </source>
</evidence>
<keyword evidence="1" id="KW-0645">Protease</keyword>
<dbReference type="InterPro" id="IPR012337">
    <property type="entry name" value="RNaseH-like_sf"/>
</dbReference>
<dbReference type="InterPro" id="IPR043502">
    <property type="entry name" value="DNA/RNA_pol_sf"/>
</dbReference>
<evidence type="ECO:0000313" key="5">
    <source>
        <dbReference type="Proteomes" id="UP000075243"/>
    </source>
</evidence>
<feature type="compositionally biased region" description="Polar residues" evidence="2">
    <location>
        <begin position="266"/>
        <end position="287"/>
    </location>
</feature>
<proteinExistence type="predicted"/>
<organism evidence="4 5">
    <name type="scientific">Cajanus cajan</name>
    <name type="common">Pigeon pea</name>
    <name type="synonym">Cajanus indicus</name>
    <dbReference type="NCBI Taxonomy" id="3821"/>
    <lineage>
        <taxon>Eukaryota</taxon>
        <taxon>Viridiplantae</taxon>
        <taxon>Streptophyta</taxon>
        <taxon>Embryophyta</taxon>
        <taxon>Tracheophyta</taxon>
        <taxon>Spermatophyta</taxon>
        <taxon>Magnoliopsida</taxon>
        <taxon>eudicotyledons</taxon>
        <taxon>Gunneridae</taxon>
        <taxon>Pentapetalae</taxon>
        <taxon>rosids</taxon>
        <taxon>fabids</taxon>
        <taxon>Fabales</taxon>
        <taxon>Fabaceae</taxon>
        <taxon>Papilionoideae</taxon>
        <taxon>50 kb inversion clade</taxon>
        <taxon>NPAAA clade</taxon>
        <taxon>indigoferoid/millettioid clade</taxon>
        <taxon>Phaseoleae</taxon>
        <taxon>Cajanus</taxon>
    </lineage>
</organism>
<keyword evidence="1" id="KW-0378">Hydrolase</keyword>
<evidence type="ECO:0000259" key="3">
    <source>
        <dbReference type="PROSITE" id="PS50994"/>
    </source>
</evidence>
<dbReference type="InterPro" id="IPR057670">
    <property type="entry name" value="SH3_retrovirus"/>
</dbReference>
<dbReference type="Gramene" id="C.cajan_09879.t">
    <property type="protein sequence ID" value="C.cajan_09879.t"/>
    <property type="gene ID" value="C.cajan_09879"/>
</dbReference>
<dbReference type="Pfam" id="PF22936">
    <property type="entry name" value="Pol_BBD"/>
    <property type="match status" value="1"/>
</dbReference>
<feature type="region of interest" description="Disordered" evidence="2">
    <location>
        <begin position="266"/>
        <end position="299"/>
    </location>
</feature>
<dbReference type="InterPro" id="IPR054722">
    <property type="entry name" value="PolX-like_BBD"/>
</dbReference>
<dbReference type="InterPro" id="IPR013103">
    <property type="entry name" value="RVT_2"/>
</dbReference>
<dbReference type="InterPro" id="IPR036397">
    <property type="entry name" value="RNaseH_sf"/>
</dbReference>
<feature type="domain" description="Integrase catalytic" evidence="3">
    <location>
        <begin position="483"/>
        <end position="655"/>
    </location>
</feature>
<protein>
    <submittedName>
        <fullName evidence="4">Retrovirus-related Pol polyprotein from transposon TNT 1-94</fullName>
    </submittedName>
</protein>
<keyword evidence="5" id="KW-1185">Reference proteome</keyword>
<dbReference type="SUPFAM" id="SSF56672">
    <property type="entry name" value="DNA/RNA polymerases"/>
    <property type="match status" value="1"/>
</dbReference>
<evidence type="ECO:0000256" key="2">
    <source>
        <dbReference type="SAM" id="MobiDB-lite"/>
    </source>
</evidence>
<dbReference type="InterPro" id="IPR025724">
    <property type="entry name" value="GAG-pre-integrase_dom"/>
</dbReference>
<dbReference type="InterPro" id="IPR029472">
    <property type="entry name" value="Copia-like_N"/>
</dbReference>
<dbReference type="GO" id="GO:0004190">
    <property type="term" value="F:aspartic-type endopeptidase activity"/>
    <property type="evidence" value="ECO:0007669"/>
    <property type="project" value="UniProtKB-KW"/>
</dbReference>
<dbReference type="InterPro" id="IPR001584">
    <property type="entry name" value="Integrase_cat-core"/>
</dbReference>
<accession>A0A151TV92</accession>
<evidence type="ECO:0000313" key="4">
    <source>
        <dbReference type="EMBL" id="KYP70921.1"/>
    </source>
</evidence>
<dbReference type="PANTHER" id="PTHR11439">
    <property type="entry name" value="GAG-POL-RELATED RETROTRANSPOSON"/>
    <property type="match status" value="1"/>
</dbReference>
<sequence>MEEDSHSMSFHNFLYLHPSKNPTTALVSPVLDSTNYHSWSRSISRYAQSDLLRISDLQHEASSIRQGDLSITEFFTKLRVIWDELENFRPDPTCSCTQKCSCNVIPTIAQRKREDQAMQFLRGLNEQYSNVKSHVLLMDPIPPISKIFSYVVQQERQLLGSNFVANTITKTAIINAASSVTCTYCGKQGHAENVCYRKHGFPSNHENKTNKGVYKASIGKTSIVNSTVTDECKTNDQQQATITQDYRFTPQQYQVLMDLIQQCTNDSSASPSPSTNHIHSVSSCSTQPSPPPGTVSSISTHTQISTSWVIDSGATDHVSSSLSNFFTYNSINPITVKLPTGQHVLATHAGVVKFTDTFYLTDVLFIPEFKYNLISISKLVSSLDVQLIFYSTHCLIQDVNTKEKIGTVDVEVGLYTMTTAVVQPSILSAIYNPEWSIQNIDLWHFRLGHLPYDKLHSMKQYYPCLYSNKHFTCNTCHHAKQKKLSFPLSHSHALQSFALLHIDIWGPCSKTSIHGHRYFLTIVDDHTRYTWVFLMASKADTCNCVTNFISHIENQFATRVKVIRTDNGAEFSMNNYFDSKGIIHQTTCIETPEQNRIVERKHQHLLNVTRALLFQSNLPPTFWNFALMHATYIINCIPTPFLQHTSPFENLNGKPCDITTLRVFGCLCYVSTLKAHRTKLDPRASPCVFLGFQPHTKGYLTFNLNTRSIEVSRNVVFYENHFPYFTQDTQSASSTPSLPTPFTSNPMIHDYNFYPPSPSSHPPHSLSSPESPTSSPIPSRPTRSRHPPSYLRDYHMTFTSTGPSSSPGIRYPLDSVISYNRLSHPFRHFIMSISLLTEPKSYAEASKSDCWIKAMTDEITALEANNTWTVTSLPPHKTAIGCKWIYKVKHHADGSVERHKARLVAKGYTQLEGLDFLDTFAPVAKLTTVHLLLSLAAIHNWFLKQLDINNAFLHGDLNEEVYMHLPPGLTTTTPGQVCKLNRSLYGLKQASRQWYARLSTFIMQQGFHHSSADHSLFLKFTNSACTALLVYVDDIVLAGNDLTEIHQITALLHKTFKIKDLGDLTYFLGLEVARNSIEIHLCQRKYTLDILSDTGMLACCPSSTLMDYKAALSSDTGTPLTDPSAYRQLIGRLIYLTNTHPDITHAVQHLSQFASKPTTYHQHAAFRILRYLKQAPGRGIFLSANSSLQLKSFSDSDWAGCMDTRRSITGFAVYLGHSLISWKSKKQATVSRSSSEAEYRALASTSCEIQWLTYLLEDFRLQFIRPALLYCDNQSVLQIACNQVFHERTKHIEIDCHLVREKVSNGLLKLLPVSSSAQLADIYTKALSPSRFNELNSKLGMSDIYSQLAGGS</sequence>
<dbReference type="Proteomes" id="UP000075243">
    <property type="component" value="Chromosome 3"/>
</dbReference>
<dbReference type="Pfam" id="PF07727">
    <property type="entry name" value="RVT_2"/>
    <property type="match status" value="1"/>
</dbReference>
<dbReference type="Pfam" id="PF25597">
    <property type="entry name" value="SH3_retrovirus"/>
    <property type="match status" value="1"/>
</dbReference>